<dbReference type="PROSITE" id="PS00170">
    <property type="entry name" value="CSA_PPIASE_1"/>
    <property type="match status" value="1"/>
</dbReference>
<evidence type="ECO:0000259" key="5">
    <source>
        <dbReference type="PROSITE" id="PS50072"/>
    </source>
</evidence>
<dbReference type="OrthoDB" id="9807797at2"/>
<organism evidence="6 7">
    <name type="scientific">Ferrimonas marina</name>
    <dbReference type="NCBI Taxonomy" id="299255"/>
    <lineage>
        <taxon>Bacteria</taxon>
        <taxon>Pseudomonadati</taxon>
        <taxon>Pseudomonadota</taxon>
        <taxon>Gammaproteobacteria</taxon>
        <taxon>Alteromonadales</taxon>
        <taxon>Ferrimonadaceae</taxon>
        <taxon>Ferrimonas</taxon>
    </lineage>
</organism>
<dbReference type="EMBL" id="FQXG01000007">
    <property type="protein sequence ID" value="SHI11481.1"/>
    <property type="molecule type" value="Genomic_DNA"/>
</dbReference>
<feature type="domain" description="PPIase cyclophilin-type" evidence="5">
    <location>
        <begin position="29"/>
        <end position="191"/>
    </location>
</feature>
<feature type="chain" id="PRO_5009735462" description="Peptidyl-prolyl cis-trans isomerase" evidence="4">
    <location>
        <begin position="21"/>
        <end position="194"/>
    </location>
</feature>
<dbReference type="STRING" id="299255.SAMN02745129_4257"/>
<name>A0A1M5YHF5_9GAMM</name>
<dbReference type="RefSeq" id="WP_067660437.1">
    <property type="nucleotide sequence ID" value="NZ_FQXG01000007.1"/>
</dbReference>
<comment type="similarity">
    <text evidence="1 4">Belongs to the cyclophilin-type PPIase family.</text>
</comment>
<evidence type="ECO:0000256" key="2">
    <source>
        <dbReference type="ARBA" id="ARBA00023110"/>
    </source>
</evidence>
<dbReference type="InterPro" id="IPR002130">
    <property type="entry name" value="Cyclophilin-type_PPIase_dom"/>
</dbReference>
<keyword evidence="3 4" id="KW-0413">Isomerase</keyword>
<dbReference type="GO" id="GO:0003755">
    <property type="term" value="F:peptidyl-prolyl cis-trans isomerase activity"/>
    <property type="evidence" value="ECO:0007669"/>
    <property type="project" value="UniProtKB-UniRule"/>
</dbReference>
<evidence type="ECO:0000256" key="3">
    <source>
        <dbReference type="ARBA" id="ARBA00023235"/>
    </source>
</evidence>
<dbReference type="EC" id="5.2.1.8" evidence="4"/>
<dbReference type="AlphaFoldDB" id="A0A1M5YHF5"/>
<dbReference type="InterPro" id="IPR029000">
    <property type="entry name" value="Cyclophilin-like_dom_sf"/>
</dbReference>
<evidence type="ECO:0000313" key="7">
    <source>
        <dbReference type="Proteomes" id="UP000184268"/>
    </source>
</evidence>
<keyword evidence="2 4" id="KW-0697">Rotamase</keyword>
<dbReference type="Gene3D" id="2.40.100.10">
    <property type="entry name" value="Cyclophilin-like"/>
    <property type="match status" value="1"/>
</dbReference>
<comment type="catalytic activity">
    <reaction evidence="4">
        <text>[protein]-peptidylproline (omega=180) = [protein]-peptidylproline (omega=0)</text>
        <dbReference type="Rhea" id="RHEA:16237"/>
        <dbReference type="Rhea" id="RHEA-COMP:10747"/>
        <dbReference type="Rhea" id="RHEA-COMP:10748"/>
        <dbReference type="ChEBI" id="CHEBI:83833"/>
        <dbReference type="ChEBI" id="CHEBI:83834"/>
        <dbReference type="EC" id="5.2.1.8"/>
    </reaction>
</comment>
<protein>
    <recommendedName>
        <fullName evidence="4">Peptidyl-prolyl cis-trans isomerase</fullName>
        <shortName evidence="4">PPIase</shortName>
        <ecNumber evidence="4">5.2.1.8</ecNumber>
    </recommendedName>
</protein>
<reference evidence="6 7" key="1">
    <citation type="submission" date="2016-11" db="EMBL/GenBank/DDBJ databases">
        <authorList>
            <person name="Jaros S."/>
            <person name="Januszkiewicz K."/>
            <person name="Wedrychowicz H."/>
        </authorList>
    </citation>
    <scope>NUCLEOTIDE SEQUENCE [LARGE SCALE GENOMIC DNA]</scope>
    <source>
        <strain evidence="6 7">DSM 16917</strain>
    </source>
</reference>
<dbReference type="InterPro" id="IPR044665">
    <property type="entry name" value="E_coli_cyclophilin_A-like"/>
</dbReference>
<comment type="function">
    <text evidence="4">PPIases accelerate the folding of proteins. It catalyzes the cis-trans isomerization of proline imidic peptide bonds in oligopeptides.</text>
</comment>
<sequence>MTRTFYLALALCLASLGVHANDDIQSDNLFPVVQLETSMGTLLVELDRSRARVTVDNFLRYVVSGHYDNTVFHRVVPGFVVQGGGFGHDYTPLEEGEPIVNESGNGLKNRQGTIAMARANAPHTATNQFYFNLDDNDGLDPGRRWGYAVFGEITEGQEVLEQMGQVPTDYLDAVGADTVPVEPLRLLKATLLPE</sequence>
<evidence type="ECO:0000256" key="1">
    <source>
        <dbReference type="ARBA" id="ARBA00007365"/>
    </source>
</evidence>
<dbReference type="PRINTS" id="PR00153">
    <property type="entry name" value="CSAPPISMRASE"/>
</dbReference>
<dbReference type="GO" id="GO:0006457">
    <property type="term" value="P:protein folding"/>
    <property type="evidence" value="ECO:0007669"/>
    <property type="project" value="InterPro"/>
</dbReference>
<keyword evidence="4" id="KW-0732">Signal</keyword>
<dbReference type="Proteomes" id="UP000184268">
    <property type="component" value="Unassembled WGS sequence"/>
</dbReference>
<dbReference type="Pfam" id="PF00160">
    <property type="entry name" value="Pro_isomerase"/>
    <property type="match status" value="1"/>
</dbReference>
<dbReference type="PANTHER" id="PTHR43246">
    <property type="entry name" value="PEPTIDYL-PROLYL CIS-TRANS ISOMERASE CYP38, CHLOROPLASTIC"/>
    <property type="match status" value="1"/>
</dbReference>
<proteinExistence type="inferred from homology"/>
<accession>A0A1M5YHF5</accession>
<gene>
    <name evidence="6" type="ORF">SAMN02745129_4257</name>
</gene>
<evidence type="ECO:0000256" key="4">
    <source>
        <dbReference type="RuleBase" id="RU363019"/>
    </source>
</evidence>
<dbReference type="SUPFAM" id="SSF50891">
    <property type="entry name" value="Cyclophilin-like"/>
    <property type="match status" value="1"/>
</dbReference>
<dbReference type="InterPro" id="IPR020892">
    <property type="entry name" value="Cyclophilin-type_PPIase_CS"/>
</dbReference>
<dbReference type="PROSITE" id="PS50072">
    <property type="entry name" value="CSA_PPIASE_2"/>
    <property type="match status" value="1"/>
</dbReference>
<evidence type="ECO:0000313" key="6">
    <source>
        <dbReference type="EMBL" id="SHI11481.1"/>
    </source>
</evidence>
<keyword evidence="7" id="KW-1185">Reference proteome</keyword>
<feature type="signal peptide" evidence="4">
    <location>
        <begin position="1"/>
        <end position="20"/>
    </location>
</feature>